<reference evidence="1" key="1">
    <citation type="submission" date="2021-06" db="EMBL/GenBank/DDBJ databases">
        <authorList>
            <person name="Hodson N. C."/>
            <person name="Mongue J. A."/>
            <person name="Jaron S. K."/>
        </authorList>
    </citation>
    <scope>NUCLEOTIDE SEQUENCE</scope>
</reference>
<gene>
    <name evidence="1" type="ORF">AFUS01_LOCUS28515</name>
</gene>
<evidence type="ECO:0000313" key="2">
    <source>
        <dbReference type="Proteomes" id="UP000708208"/>
    </source>
</evidence>
<dbReference type="EMBL" id="CAJVCH010408598">
    <property type="protein sequence ID" value="CAG7817980.1"/>
    <property type="molecule type" value="Genomic_DNA"/>
</dbReference>
<sequence>MYGKDWVLGKSKISSTLLHDDSTARNCPVARDKHTQVYDISRAGAYGNDGEKWRLASEQSPGTRPAPDRDACEEIAGEISNNLLNTVGSSVREKVKLEGVDLICWQVLKSGSLEGLTCARAIIILGRIGNPTSEEFMGGRSLVADAEARVFLTFMISTRLRPQTLHDRAHGLRLQVERFTVATHKLLLLPAHKFPKPHLPLSPGLQLTALVY</sequence>
<evidence type="ECO:0000313" key="1">
    <source>
        <dbReference type="EMBL" id="CAG7817980.1"/>
    </source>
</evidence>
<dbReference type="AlphaFoldDB" id="A0A8J2KMY2"/>
<name>A0A8J2KMY2_9HEXA</name>
<dbReference type="Proteomes" id="UP000708208">
    <property type="component" value="Unassembled WGS sequence"/>
</dbReference>
<proteinExistence type="predicted"/>
<keyword evidence="2" id="KW-1185">Reference proteome</keyword>
<organism evidence="1 2">
    <name type="scientific">Allacma fusca</name>
    <dbReference type="NCBI Taxonomy" id="39272"/>
    <lineage>
        <taxon>Eukaryota</taxon>
        <taxon>Metazoa</taxon>
        <taxon>Ecdysozoa</taxon>
        <taxon>Arthropoda</taxon>
        <taxon>Hexapoda</taxon>
        <taxon>Collembola</taxon>
        <taxon>Symphypleona</taxon>
        <taxon>Sminthuridae</taxon>
        <taxon>Allacma</taxon>
    </lineage>
</organism>
<accession>A0A8J2KMY2</accession>
<comment type="caution">
    <text evidence="1">The sequence shown here is derived from an EMBL/GenBank/DDBJ whole genome shotgun (WGS) entry which is preliminary data.</text>
</comment>
<protein>
    <submittedName>
        <fullName evidence="1">Uncharacterized protein</fullName>
    </submittedName>
</protein>